<protein>
    <submittedName>
        <fullName evidence="1">Uncharacterized protein</fullName>
    </submittedName>
</protein>
<keyword evidence="2" id="KW-1185">Reference proteome</keyword>
<name>A0A917JC58_9SPHI</name>
<accession>A0A917JC58</accession>
<reference evidence="1" key="1">
    <citation type="journal article" date="2014" name="Int. J. Syst. Evol. Microbiol.">
        <title>Complete genome sequence of Corynebacterium casei LMG S-19264T (=DSM 44701T), isolated from a smear-ripened cheese.</title>
        <authorList>
            <consortium name="US DOE Joint Genome Institute (JGI-PGF)"/>
            <person name="Walter F."/>
            <person name="Albersmeier A."/>
            <person name="Kalinowski J."/>
            <person name="Ruckert C."/>
        </authorList>
    </citation>
    <scope>NUCLEOTIDE SEQUENCE</scope>
    <source>
        <strain evidence="1">CCM 8711</strain>
    </source>
</reference>
<dbReference type="EMBL" id="BMDO01000013">
    <property type="protein sequence ID" value="GGI52404.1"/>
    <property type="molecule type" value="Genomic_DNA"/>
</dbReference>
<evidence type="ECO:0000313" key="1">
    <source>
        <dbReference type="EMBL" id="GGI52404.1"/>
    </source>
</evidence>
<dbReference type="Proteomes" id="UP000662074">
    <property type="component" value="Unassembled WGS sequence"/>
</dbReference>
<comment type="caution">
    <text evidence="1">The sequence shown here is derived from an EMBL/GenBank/DDBJ whole genome shotgun (WGS) entry which is preliminary data.</text>
</comment>
<dbReference type="AlphaFoldDB" id="A0A917JC58"/>
<proteinExistence type="predicted"/>
<gene>
    <name evidence="1" type="ORF">GCM10011425_36160</name>
</gene>
<reference evidence="1" key="2">
    <citation type="submission" date="2020-09" db="EMBL/GenBank/DDBJ databases">
        <authorList>
            <person name="Sun Q."/>
            <person name="Sedlacek I."/>
        </authorList>
    </citation>
    <scope>NUCLEOTIDE SEQUENCE</scope>
    <source>
        <strain evidence="1">CCM 8711</strain>
    </source>
</reference>
<evidence type="ECO:0000313" key="2">
    <source>
        <dbReference type="Proteomes" id="UP000662074"/>
    </source>
</evidence>
<sequence length="405" mass="47501">MSETSLKLLSILPDYRIKAANVMIEINIGEYLKIADFITDNNDYQRKIVIKSKIKEILREDFLQGCSIPPIVLAVKNQHELLDLNFEKFNNEDLIRKAFQENDLLIIDGLQRTYVMRSLRDELQAKKEDDKLVYFLNQRIRAEVYVGLNRLGILYRMITLNTGQNTMSTRHLMEMLYFDYKTTGIEGITFVTDKDDAPVRNNTNEFNFKDVLDGFNSYLEGKENIAERTEILDNIKTLKNLDDLNKDINSFQNFVKLFKQFLDQIIQKTEDWHFEADDFKMTEFNIKAQPYGKSTLEVFKRSQALTGFGAALKFLEGRGFSISHLTDLVSQINVEHDDFQYVMKSLITHLDVIRDKSKKIGNDQRFFFKEIFESLFDKNQDSFLLFDKAVQKAFDETRDYKLSKQ</sequence>
<organism evidence="1 2">
    <name type="scientific">Mucilaginibacter galii</name>
    <dbReference type="NCBI Taxonomy" id="2005073"/>
    <lineage>
        <taxon>Bacteria</taxon>
        <taxon>Pseudomonadati</taxon>
        <taxon>Bacteroidota</taxon>
        <taxon>Sphingobacteriia</taxon>
        <taxon>Sphingobacteriales</taxon>
        <taxon>Sphingobacteriaceae</taxon>
        <taxon>Mucilaginibacter</taxon>
    </lineage>
</organism>
<dbReference type="RefSeq" id="WP_188418523.1">
    <property type="nucleotide sequence ID" value="NZ_BMDO01000013.1"/>
</dbReference>